<name>A0AAU7DXP3_9MICO</name>
<accession>A0AAU7DXP3</accession>
<sequence length="122" mass="13835">MEFDVLEDDAFFQLVLASLVEPTSKFDSVRVVEELGLQAAHLSTFKRPLIRCVQRDYRAVVASTYFDYSLKTSGLSLLLYHVTTLCFEAGNEDDLRKVGFSKERRVDPQIIVGLLVDRTGFP</sequence>
<reference evidence="1" key="1">
    <citation type="submission" date="2024-02" db="EMBL/GenBank/DDBJ databases">
        <title>Tomenella chthoni gen. nov. sp. nov., a member of the family Jonesiaceae isolated from bat guano.</title>
        <authorList>
            <person name="Miller S.L."/>
            <person name="King J."/>
            <person name="Sankaranarayanan K."/>
            <person name="Lawson P.A."/>
        </authorList>
    </citation>
    <scope>NUCLEOTIDE SEQUENCE</scope>
    <source>
        <strain evidence="1">BS-20</strain>
    </source>
</reference>
<dbReference type="EMBL" id="CP146203">
    <property type="protein sequence ID" value="XBH22927.1"/>
    <property type="molecule type" value="Genomic_DNA"/>
</dbReference>
<dbReference type="AlphaFoldDB" id="A0AAU7DXP3"/>
<proteinExistence type="predicted"/>
<gene>
    <name evidence="1" type="ORF">V5R04_06855</name>
</gene>
<protein>
    <submittedName>
        <fullName evidence="1">Uncharacterized protein</fullName>
    </submittedName>
</protein>
<organism evidence="1">
    <name type="scientific">Jonesiaceae bacterium BS-20</name>
    <dbReference type="NCBI Taxonomy" id="3120821"/>
    <lineage>
        <taxon>Bacteria</taxon>
        <taxon>Bacillati</taxon>
        <taxon>Actinomycetota</taxon>
        <taxon>Actinomycetes</taxon>
        <taxon>Micrococcales</taxon>
        <taxon>Jonesiaceae</taxon>
    </lineage>
</organism>
<evidence type="ECO:0000313" key="1">
    <source>
        <dbReference type="EMBL" id="XBH22927.1"/>
    </source>
</evidence>